<dbReference type="Proteomes" id="UP001469553">
    <property type="component" value="Unassembled WGS sequence"/>
</dbReference>
<protein>
    <submittedName>
        <fullName evidence="2">Uncharacterized protein</fullName>
    </submittedName>
</protein>
<proteinExistence type="predicted"/>
<name>A0ABV0Y5Y9_9TELE</name>
<evidence type="ECO:0000256" key="1">
    <source>
        <dbReference type="SAM" id="MobiDB-lite"/>
    </source>
</evidence>
<sequence length="103" mass="11086">MEVVHSLILVIHTLYSKVQVPLPHRDNQPPDPGCVPLGVETGRPPQHLNLVRASPSSCPNLSNPGKDTNPPPQRPPSLSGEGATYKRGVYMAHPSPPTRATTE</sequence>
<gene>
    <name evidence="2" type="ORF">AMECASPLE_030341</name>
</gene>
<feature type="compositionally biased region" description="Polar residues" evidence="1">
    <location>
        <begin position="54"/>
        <end position="66"/>
    </location>
</feature>
<evidence type="ECO:0000313" key="3">
    <source>
        <dbReference type="Proteomes" id="UP001469553"/>
    </source>
</evidence>
<feature type="region of interest" description="Disordered" evidence="1">
    <location>
        <begin position="21"/>
        <end position="103"/>
    </location>
</feature>
<dbReference type="EMBL" id="JAHRIP010022414">
    <property type="protein sequence ID" value="MEQ2289180.1"/>
    <property type="molecule type" value="Genomic_DNA"/>
</dbReference>
<comment type="caution">
    <text evidence="2">The sequence shown here is derived from an EMBL/GenBank/DDBJ whole genome shotgun (WGS) entry which is preliminary data.</text>
</comment>
<reference evidence="2 3" key="1">
    <citation type="submission" date="2021-06" db="EMBL/GenBank/DDBJ databases">
        <authorList>
            <person name="Palmer J.M."/>
        </authorList>
    </citation>
    <scope>NUCLEOTIDE SEQUENCE [LARGE SCALE GENOMIC DNA]</scope>
    <source>
        <strain evidence="2 3">AS_MEX2019</strain>
        <tissue evidence="2">Muscle</tissue>
    </source>
</reference>
<accession>A0ABV0Y5Y9</accession>
<organism evidence="2 3">
    <name type="scientific">Ameca splendens</name>
    <dbReference type="NCBI Taxonomy" id="208324"/>
    <lineage>
        <taxon>Eukaryota</taxon>
        <taxon>Metazoa</taxon>
        <taxon>Chordata</taxon>
        <taxon>Craniata</taxon>
        <taxon>Vertebrata</taxon>
        <taxon>Euteleostomi</taxon>
        <taxon>Actinopterygii</taxon>
        <taxon>Neopterygii</taxon>
        <taxon>Teleostei</taxon>
        <taxon>Neoteleostei</taxon>
        <taxon>Acanthomorphata</taxon>
        <taxon>Ovalentaria</taxon>
        <taxon>Atherinomorphae</taxon>
        <taxon>Cyprinodontiformes</taxon>
        <taxon>Goodeidae</taxon>
        <taxon>Ameca</taxon>
    </lineage>
</organism>
<keyword evidence="3" id="KW-1185">Reference proteome</keyword>
<evidence type="ECO:0000313" key="2">
    <source>
        <dbReference type="EMBL" id="MEQ2289180.1"/>
    </source>
</evidence>